<keyword evidence="2" id="KW-1133">Transmembrane helix</keyword>
<feature type="region of interest" description="Disordered" evidence="1">
    <location>
        <begin position="66"/>
        <end position="86"/>
    </location>
</feature>
<feature type="transmembrane region" description="Helical" evidence="2">
    <location>
        <begin position="9"/>
        <end position="28"/>
    </location>
</feature>
<dbReference type="RefSeq" id="WP_301663546.1">
    <property type="nucleotide sequence ID" value="NZ_VCYH01000003.1"/>
</dbReference>
<name>A0ABT8M925_9EURY</name>
<accession>A0ABT8M925</accession>
<keyword evidence="2" id="KW-0472">Membrane</keyword>
<dbReference type="Proteomes" id="UP001168338">
    <property type="component" value="Unassembled WGS sequence"/>
</dbReference>
<organism evidence="3 4">
    <name type="scientific">Methanoculleus frigidifontis</name>
    <dbReference type="NCBI Taxonomy" id="2584085"/>
    <lineage>
        <taxon>Archaea</taxon>
        <taxon>Methanobacteriati</taxon>
        <taxon>Methanobacteriota</taxon>
        <taxon>Stenosarchaea group</taxon>
        <taxon>Methanomicrobia</taxon>
        <taxon>Methanomicrobiales</taxon>
        <taxon>Methanomicrobiaceae</taxon>
        <taxon>Methanoculleus</taxon>
    </lineage>
</organism>
<proteinExistence type="predicted"/>
<evidence type="ECO:0000313" key="3">
    <source>
        <dbReference type="EMBL" id="MDN7024444.1"/>
    </source>
</evidence>
<evidence type="ECO:0000256" key="1">
    <source>
        <dbReference type="SAM" id="MobiDB-lite"/>
    </source>
</evidence>
<gene>
    <name evidence="3" type="ORF">FGU65_06000</name>
</gene>
<feature type="transmembrane region" description="Helical" evidence="2">
    <location>
        <begin position="34"/>
        <end position="53"/>
    </location>
</feature>
<keyword evidence="2" id="KW-0812">Transmembrane</keyword>
<sequence length="86" mass="9900">MEIPEARTWVIFYLLSFVVLLVALFLTTQESGQLWISLMLIIVVVGINFTTLFSELKREKEKRELMRKMSGDEGLVPAADAPGRRW</sequence>
<reference evidence="3" key="1">
    <citation type="submission" date="2019-05" db="EMBL/GenBank/DDBJ databases">
        <title>Methanoculleus sp. FWC-SCC1, a methanogenic archaeon isolated from deep marine cold seep.</title>
        <authorList>
            <person name="Chen Y.-W."/>
            <person name="Chen S.-C."/>
            <person name="Teng N.-H."/>
            <person name="Lai M.-C."/>
        </authorList>
    </citation>
    <scope>NUCLEOTIDE SEQUENCE</scope>
    <source>
        <strain evidence="3">FWC-SCC1</strain>
    </source>
</reference>
<evidence type="ECO:0000256" key="2">
    <source>
        <dbReference type="SAM" id="Phobius"/>
    </source>
</evidence>
<keyword evidence="4" id="KW-1185">Reference proteome</keyword>
<dbReference type="EMBL" id="VCYH01000003">
    <property type="protein sequence ID" value="MDN7024444.1"/>
    <property type="molecule type" value="Genomic_DNA"/>
</dbReference>
<protein>
    <submittedName>
        <fullName evidence="3">Uncharacterized protein</fullName>
    </submittedName>
</protein>
<evidence type="ECO:0000313" key="4">
    <source>
        <dbReference type="Proteomes" id="UP001168338"/>
    </source>
</evidence>
<comment type="caution">
    <text evidence="3">The sequence shown here is derived from an EMBL/GenBank/DDBJ whole genome shotgun (WGS) entry which is preliminary data.</text>
</comment>